<evidence type="ECO:0000256" key="5">
    <source>
        <dbReference type="ARBA" id="ARBA00023125"/>
    </source>
</evidence>
<evidence type="ECO:0000256" key="4">
    <source>
        <dbReference type="ARBA" id="ARBA00023015"/>
    </source>
</evidence>
<dbReference type="InterPro" id="IPR007219">
    <property type="entry name" value="XnlR_reg_dom"/>
</dbReference>
<keyword evidence="11" id="KW-1185">Reference proteome</keyword>
<dbReference type="InterPro" id="IPR052202">
    <property type="entry name" value="Yeast_MetPath_Reg"/>
</dbReference>
<evidence type="ECO:0000256" key="2">
    <source>
        <dbReference type="ARBA" id="ARBA00022723"/>
    </source>
</evidence>
<keyword evidence="7" id="KW-0539">Nucleus</keyword>
<name>A0A0D2EW93_9EURO</name>
<dbReference type="Gene3D" id="4.10.240.10">
    <property type="entry name" value="Zn(2)-C6 fungal-type DNA-binding domain"/>
    <property type="match status" value="1"/>
</dbReference>
<evidence type="ECO:0000256" key="6">
    <source>
        <dbReference type="ARBA" id="ARBA00023163"/>
    </source>
</evidence>
<dbReference type="PROSITE" id="PS00463">
    <property type="entry name" value="ZN2_CY6_FUNGAL_1"/>
    <property type="match status" value="1"/>
</dbReference>
<dbReference type="OrthoDB" id="189997at2759"/>
<keyword evidence="4" id="KW-0805">Transcription regulation</keyword>
<feature type="region of interest" description="Disordered" evidence="8">
    <location>
        <begin position="160"/>
        <end position="204"/>
    </location>
</feature>
<protein>
    <recommendedName>
        <fullName evidence="9">Zn(2)-C6 fungal-type domain-containing protein</fullName>
    </recommendedName>
</protein>
<dbReference type="SUPFAM" id="SSF57701">
    <property type="entry name" value="Zn2/Cys6 DNA-binding domain"/>
    <property type="match status" value="1"/>
</dbReference>
<dbReference type="SMART" id="SM00066">
    <property type="entry name" value="GAL4"/>
    <property type="match status" value="1"/>
</dbReference>
<dbReference type="Pfam" id="PF00172">
    <property type="entry name" value="Zn_clus"/>
    <property type="match status" value="1"/>
</dbReference>
<evidence type="ECO:0000313" key="10">
    <source>
        <dbReference type="EMBL" id="KIW59035.1"/>
    </source>
</evidence>
<dbReference type="AlphaFoldDB" id="A0A0D2EW93"/>
<evidence type="ECO:0000256" key="8">
    <source>
        <dbReference type="SAM" id="MobiDB-lite"/>
    </source>
</evidence>
<dbReference type="GO" id="GO:0005634">
    <property type="term" value="C:nucleus"/>
    <property type="evidence" value="ECO:0007669"/>
    <property type="project" value="UniProtKB-SubCell"/>
</dbReference>
<keyword evidence="6" id="KW-0804">Transcription</keyword>
<dbReference type="InterPro" id="IPR036864">
    <property type="entry name" value="Zn2-C6_fun-type_DNA-bd_sf"/>
</dbReference>
<dbReference type="GO" id="GO:0008270">
    <property type="term" value="F:zinc ion binding"/>
    <property type="evidence" value="ECO:0007669"/>
    <property type="project" value="InterPro"/>
</dbReference>
<dbReference type="GO" id="GO:0045944">
    <property type="term" value="P:positive regulation of transcription by RNA polymerase II"/>
    <property type="evidence" value="ECO:0007669"/>
    <property type="project" value="TreeGrafter"/>
</dbReference>
<gene>
    <name evidence="10" type="ORF">PV05_03519</name>
</gene>
<reference evidence="10 11" key="1">
    <citation type="submission" date="2015-01" db="EMBL/GenBank/DDBJ databases">
        <title>The Genome Sequence of Exophiala xenobiotica CBS118157.</title>
        <authorList>
            <consortium name="The Broad Institute Genomics Platform"/>
            <person name="Cuomo C."/>
            <person name="de Hoog S."/>
            <person name="Gorbushina A."/>
            <person name="Stielow B."/>
            <person name="Teixiera M."/>
            <person name="Abouelleil A."/>
            <person name="Chapman S.B."/>
            <person name="Priest M."/>
            <person name="Young S.K."/>
            <person name="Wortman J."/>
            <person name="Nusbaum C."/>
            <person name="Birren B."/>
        </authorList>
    </citation>
    <scope>NUCLEOTIDE SEQUENCE [LARGE SCALE GENOMIC DNA]</scope>
    <source>
        <strain evidence="10 11">CBS 118157</strain>
    </source>
</reference>
<dbReference type="GO" id="GO:0006351">
    <property type="term" value="P:DNA-templated transcription"/>
    <property type="evidence" value="ECO:0007669"/>
    <property type="project" value="InterPro"/>
</dbReference>
<keyword evidence="3" id="KW-0862">Zinc</keyword>
<dbReference type="GeneID" id="25325427"/>
<dbReference type="PANTHER" id="PTHR47782:SF12">
    <property type="entry name" value="ZN(II)2CYS6 TRANSCRIPTION FACTOR (EUROFUNG)"/>
    <property type="match status" value="1"/>
</dbReference>
<organism evidence="10 11">
    <name type="scientific">Exophiala xenobiotica</name>
    <dbReference type="NCBI Taxonomy" id="348802"/>
    <lineage>
        <taxon>Eukaryota</taxon>
        <taxon>Fungi</taxon>
        <taxon>Dikarya</taxon>
        <taxon>Ascomycota</taxon>
        <taxon>Pezizomycotina</taxon>
        <taxon>Eurotiomycetes</taxon>
        <taxon>Chaetothyriomycetidae</taxon>
        <taxon>Chaetothyriales</taxon>
        <taxon>Herpotrichiellaceae</taxon>
        <taxon>Exophiala</taxon>
    </lineage>
</organism>
<dbReference type="Pfam" id="PF04082">
    <property type="entry name" value="Fungal_trans"/>
    <property type="match status" value="1"/>
</dbReference>
<dbReference type="RefSeq" id="XP_013319619.1">
    <property type="nucleotide sequence ID" value="XM_013464165.1"/>
</dbReference>
<dbReference type="PANTHER" id="PTHR47782">
    <property type="entry name" value="ZN(II)2CYS6 TRANSCRIPTION FACTOR (EUROFUNG)-RELATED"/>
    <property type="match status" value="1"/>
</dbReference>
<evidence type="ECO:0000256" key="3">
    <source>
        <dbReference type="ARBA" id="ARBA00022833"/>
    </source>
</evidence>
<dbReference type="CDD" id="cd12148">
    <property type="entry name" value="fungal_TF_MHR"/>
    <property type="match status" value="1"/>
</dbReference>
<dbReference type="HOGENOM" id="CLU_012331_1_0_1"/>
<evidence type="ECO:0000313" key="11">
    <source>
        <dbReference type="Proteomes" id="UP000054342"/>
    </source>
</evidence>
<accession>A0A0D2EW93</accession>
<dbReference type="PROSITE" id="PS50048">
    <property type="entry name" value="ZN2_CY6_FUNGAL_2"/>
    <property type="match status" value="1"/>
</dbReference>
<evidence type="ECO:0000259" key="9">
    <source>
        <dbReference type="PROSITE" id="PS50048"/>
    </source>
</evidence>
<dbReference type="Proteomes" id="UP000054342">
    <property type="component" value="Unassembled WGS sequence"/>
</dbReference>
<dbReference type="InterPro" id="IPR001138">
    <property type="entry name" value="Zn2Cys6_DnaBD"/>
</dbReference>
<feature type="domain" description="Zn(2)-C6 fungal-type" evidence="9">
    <location>
        <begin position="81"/>
        <end position="111"/>
    </location>
</feature>
<keyword evidence="2" id="KW-0479">Metal-binding</keyword>
<dbReference type="GO" id="GO:0043565">
    <property type="term" value="F:sequence-specific DNA binding"/>
    <property type="evidence" value="ECO:0007669"/>
    <property type="project" value="TreeGrafter"/>
</dbReference>
<keyword evidence="5" id="KW-0238">DNA-binding</keyword>
<evidence type="ECO:0000256" key="7">
    <source>
        <dbReference type="ARBA" id="ARBA00023242"/>
    </source>
</evidence>
<dbReference type="GO" id="GO:0000981">
    <property type="term" value="F:DNA-binding transcription factor activity, RNA polymerase II-specific"/>
    <property type="evidence" value="ECO:0007669"/>
    <property type="project" value="InterPro"/>
</dbReference>
<dbReference type="CDD" id="cd00067">
    <property type="entry name" value="GAL4"/>
    <property type="match status" value="1"/>
</dbReference>
<sequence length="731" mass="80671">MTPPATHLQVTALLCANFYFGFFRIYFLPFSSCFIDFNGQTYSVPTLYIGIDARLSVMSSQSLSPSLGRRSSVPRTRVSRACVACRQKKQKCDGRTSSCNNCLRANRACISQDPATKRPHPRGYLESLEQHNSLLEQHNSLLEDRVTCLERKVRELQPDADIDLLETSPAEDGGDARDDARSARDMCSPGSPADAGSGEGINIDSPPDLSSLELLCLRAAGAEPHYFGASSAYSFTKMFSASLRAVRAQGPGMTMSGIADSTVQARAKATPAPLPGRAYTSMLTSAYFEQVHPQFPFLHQPTYLQWEEEVMTACESGYTPNPTKAFFVFALCAVGVLTGPLAGGSLSEGLYASAENLFEHVMQLNTLESIQAILCCAMYSIRSPVGVSLWMLSGLALRQCTELGLHRKMPWDKLDSDVLKTQIRRRVFWCCYNLDRAMSITLGRPQSITDGDIDVEFPLDIDDENITASGLLSEPRMSNTDASTTMSGAIHTLRLRRIWARMQCSIYPQVGAEVTITPDLLIDDFRRELGEWLEASPFQLSSNRKHNNSFGARIWFDVMYHHSILLLHRYRLMNSRSSVPSATYLECAQSAAQLCNGYRQLYVSNRLNDTWGGLHNLFLGGLTFLCCLWSSPEVRTQFRVDKVTTTCTGTSVVLAIMAERWAAAGPYRDAFDMLTEATLTMVAESGTTSTEPTFPVLSCSANGQFSGYLSHMAEVGIGASVEELLSSMLEF</sequence>
<comment type="subcellular location">
    <subcellularLocation>
        <location evidence="1">Nucleus</location>
    </subcellularLocation>
</comment>
<dbReference type="EMBL" id="KN847318">
    <property type="protein sequence ID" value="KIW59035.1"/>
    <property type="molecule type" value="Genomic_DNA"/>
</dbReference>
<dbReference type="SMART" id="SM00906">
    <property type="entry name" value="Fungal_trans"/>
    <property type="match status" value="1"/>
</dbReference>
<feature type="compositionally biased region" description="Basic and acidic residues" evidence="8">
    <location>
        <begin position="174"/>
        <end position="184"/>
    </location>
</feature>
<evidence type="ECO:0000256" key="1">
    <source>
        <dbReference type="ARBA" id="ARBA00004123"/>
    </source>
</evidence>
<proteinExistence type="predicted"/>